<protein>
    <submittedName>
        <fullName evidence="1">NAD(+)/NADH kinase</fullName>
    </submittedName>
</protein>
<dbReference type="Gene3D" id="2.60.200.30">
    <property type="entry name" value="Probable inorganic polyphosphate/atp-NAD kinase, domain 2"/>
    <property type="match status" value="1"/>
</dbReference>
<name>A0A0E2B8R8_9LEPT</name>
<keyword evidence="1" id="KW-0418">Kinase</keyword>
<dbReference type="SUPFAM" id="SSF111331">
    <property type="entry name" value="NAD kinase/diacylglycerol kinase-like"/>
    <property type="match status" value="1"/>
</dbReference>
<dbReference type="Proteomes" id="UP000006329">
    <property type="component" value="Unassembled WGS sequence"/>
</dbReference>
<dbReference type="InterPro" id="IPR017438">
    <property type="entry name" value="ATP-NAD_kinase_N"/>
</dbReference>
<gene>
    <name evidence="1" type="ORF">LEP1GSC179_0888</name>
</gene>
<dbReference type="PANTHER" id="PTHR13158">
    <property type="match status" value="1"/>
</dbReference>
<dbReference type="GO" id="GO:0003951">
    <property type="term" value="F:NAD+ kinase activity"/>
    <property type="evidence" value="ECO:0007669"/>
    <property type="project" value="InterPro"/>
</dbReference>
<dbReference type="InterPro" id="IPR016064">
    <property type="entry name" value="NAD/diacylglycerol_kinase_sf"/>
</dbReference>
<keyword evidence="2" id="KW-1185">Reference proteome</keyword>
<keyword evidence="1" id="KW-0808">Transferase</keyword>
<dbReference type="EMBL" id="AHON02000089">
    <property type="protein sequence ID" value="EKO31748.1"/>
    <property type="molecule type" value="Genomic_DNA"/>
</dbReference>
<comment type="caution">
    <text evidence="1">The sequence shown here is derived from an EMBL/GenBank/DDBJ whole genome shotgun (WGS) entry which is preliminary data.</text>
</comment>
<sequence>MLRAQAVIRLWYGKNKTSIFDFRFSLKKSRSFETEFVSCIWMSLEKLKAAQRVLILGKRTKFELDLEEWGSIQKIQKIYKIQNNSFARIHESHLRQLSNRETLKRLFPNSAFIFRKDMDRNPPSDYDLVIALGGDNHFTFVAHHAVNTLVLGCNSDPPTSVGALLSFHVEDIQKALETNWENSIIEKWPLIEVKIHYPDGRKVSTLQGISEISIRNNSPDLTSRFLICHGNKMEEQKCSGLLVYTGAGSTGWVMSCENTDTSFDKQSPFFKVYCRELRKKEHTQYTLDHFTVTDHFSLISEMKGGISIDSLAETIYDFPPGAKAEFNLSKKKLHVVVRKL</sequence>
<dbReference type="GO" id="GO:0019674">
    <property type="term" value="P:NAD+ metabolic process"/>
    <property type="evidence" value="ECO:0007669"/>
    <property type="project" value="InterPro"/>
</dbReference>
<dbReference type="PANTHER" id="PTHR13158:SF5">
    <property type="entry name" value="NAD KINASE 2, MITOCHONDRIAL"/>
    <property type="match status" value="1"/>
</dbReference>
<organism evidence="1 2">
    <name type="scientific">Leptospira santarosai str. MOR084</name>
    <dbReference type="NCBI Taxonomy" id="1049984"/>
    <lineage>
        <taxon>Bacteria</taxon>
        <taxon>Pseudomonadati</taxon>
        <taxon>Spirochaetota</taxon>
        <taxon>Spirochaetia</taxon>
        <taxon>Leptospirales</taxon>
        <taxon>Leptospiraceae</taxon>
        <taxon>Leptospira</taxon>
    </lineage>
</organism>
<evidence type="ECO:0000313" key="2">
    <source>
        <dbReference type="Proteomes" id="UP000006329"/>
    </source>
</evidence>
<dbReference type="InterPro" id="IPR017437">
    <property type="entry name" value="ATP-NAD_kinase_PpnK-typ_C"/>
</dbReference>
<reference evidence="1" key="1">
    <citation type="submission" date="2012-10" db="EMBL/GenBank/DDBJ databases">
        <authorList>
            <person name="Harkins D.M."/>
            <person name="Durkin A.S."/>
            <person name="Brinkac L.M."/>
            <person name="Haft D.H."/>
            <person name="Selengut J.D."/>
            <person name="Sanka R."/>
            <person name="DePew J."/>
            <person name="Purushe J."/>
            <person name="Matthias M.A."/>
            <person name="Vinetz J.M."/>
            <person name="Sutton G.G."/>
            <person name="Nierman W.C."/>
            <person name="Fouts D.E."/>
        </authorList>
    </citation>
    <scope>NUCLEOTIDE SEQUENCE [LARGE SCALE GENOMIC DNA]</scope>
    <source>
        <strain evidence="1">MOR084</strain>
    </source>
</reference>
<dbReference type="AlphaFoldDB" id="A0A0E2B8R8"/>
<evidence type="ECO:0000313" key="1">
    <source>
        <dbReference type="EMBL" id="EKO31748.1"/>
    </source>
</evidence>
<dbReference type="Gene3D" id="3.40.50.10330">
    <property type="entry name" value="Probable inorganic polyphosphate/atp-NAD kinase, domain 1"/>
    <property type="match status" value="1"/>
</dbReference>
<accession>A0A0E2B8R8</accession>
<proteinExistence type="predicted"/>